<keyword evidence="2" id="KW-1185">Reference proteome</keyword>
<sequence>MVGIVVAFAAGCGGNTTVSVVDDPTLESAFGAVLAEGQERTLGDLVQAADLQVEDWDRMYYFRVPLLMSEVNRILGTSGVVWQGLPTVGAEGMMVFMSEGRVVHAVVDRSPALALSGFATADSVVRPDTSGGLEKVGVEAKGR</sequence>
<evidence type="ECO:0000313" key="2">
    <source>
        <dbReference type="Proteomes" id="UP000249091"/>
    </source>
</evidence>
<evidence type="ECO:0000313" key="1">
    <source>
        <dbReference type="EMBL" id="SQI30000.1"/>
    </source>
</evidence>
<accession>A0A2X4UB07</accession>
<name>A0A2X4UB07_9NOCA</name>
<gene>
    <name evidence="1" type="ORF">NCTC10994_01357</name>
</gene>
<dbReference type="STRING" id="1219011.GCA_001895045_02039"/>
<protein>
    <submittedName>
        <fullName evidence="1">Uncharacterized protein</fullName>
    </submittedName>
</protein>
<organism evidence="1 2">
    <name type="scientific">Rhodococcus coprophilus</name>
    <dbReference type="NCBI Taxonomy" id="38310"/>
    <lineage>
        <taxon>Bacteria</taxon>
        <taxon>Bacillati</taxon>
        <taxon>Actinomycetota</taxon>
        <taxon>Actinomycetes</taxon>
        <taxon>Mycobacteriales</taxon>
        <taxon>Nocardiaceae</taxon>
        <taxon>Rhodococcus</taxon>
    </lineage>
</organism>
<dbReference type="EMBL" id="LS483468">
    <property type="protein sequence ID" value="SQI30000.1"/>
    <property type="molecule type" value="Genomic_DNA"/>
</dbReference>
<dbReference type="Proteomes" id="UP000249091">
    <property type="component" value="Chromosome 1"/>
</dbReference>
<proteinExistence type="predicted"/>
<dbReference type="AlphaFoldDB" id="A0A2X4UB07"/>
<dbReference type="KEGG" id="rcr:NCTC10994_01357"/>
<reference evidence="1 2" key="1">
    <citation type="submission" date="2018-06" db="EMBL/GenBank/DDBJ databases">
        <authorList>
            <consortium name="Pathogen Informatics"/>
            <person name="Doyle S."/>
        </authorList>
    </citation>
    <scope>NUCLEOTIDE SEQUENCE [LARGE SCALE GENOMIC DNA]</scope>
    <source>
        <strain evidence="1 2">NCTC10994</strain>
    </source>
</reference>